<evidence type="ECO:0000256" key="1">
    <source>
        <dbReference type="ARBA" id="ARBA00006479"/>
    </source>
</evidence>
<comment type="caution">
    <text evidence="2">The sequence shown here is derived from an EMBL/GenBank/DDBJ whole genome shotgun (WGS) entry which is preliminary data.</text>
</comment>
<dbReference type="CDD" id="cd23763">
    <property type="entry name" value="ASKHA_ATPase_ROK"/>
    <property type="match status" value="1"/>
</dbReference>
<dbReference type="InterPro" id="IPR043129">
    <property type="entry name" value="ATPase_NBD"/>
</dbReference>
<dbReference type="SUPFAM" id="SSF53067">
    <property type="entry name" value="Actin-like ATPase domain"/>
    <property type="match status" value="1"/>
</dbReference>
<accession>A0A9D2FNM8</accession>
<comment type="similarity">
    <text evidence="1">Belongs to the ROK (NagC/XylR) family.</text>
</comment>
<dbReference type="Gene3D" id="3.30.420.40">
    <property type="match status" value="2"/>
</dbReference>
<dbReference type="EMBL" id="DXBG01000030">
    <property type="protein sequence ID" value="HIZ64558.1"/>
    <property type="molecule type" value="Genomic_DNA"/>
</dbReference>
<dbReference type="Pfam" id="PF00480">
    <property type="entry name" value="ROK"/>
    <property type="match status" value="1"/>
</dbReference>
<dbReference type="AlphaFoldDB" id="A0A9D2FNM8"/>
<evidence type="ECO:0000313" key="3">
    <source>
        <dbReference type="Proteomes" id="UP000824056"/>
    </source>
</evidence>
<gene>
    <name evidence="2" type="ORF">H9809_01430</name>
</gene>
<organism evidence="2 3">
    <name type="scientific">Candidatus Blautia pullicola</name>
    <dbReference type="NCBI Taxonomy" id="2838498"/>
    <lineage>
        <taxon>Bacteria</taxon>
        <taxon>Bacillati</taxon>
        <taxon>Bacillota</taxon>
        <taxon>Clostridia</taxon>
        <taxon>Lachnospirales</taxon>
        <taxon>Lachnospiraceae</taxon>
        <taxon>Blautia</taxon>
    </lineage>
</organism>
<reference evidence="2" key="2">
    <citation type="submission" date="2021-04" db="EMBL/GenBank/DDBJ databases">
        <authorList>
            <person name="Gilroy R."/>
        </authorList>
    </citation>
    <scope>NUCLEOTIDE SEQUENCE</scope>
    <source>
        <strain evidence="2">1068</strain>
    </source>
</reference>
<protein>
    <submittedName>
        <fullName evidence="2">ROK family protein</fullName>
    </submittedName>
</protein>
<dbReference type="Proteomes" id="UP000824056">
    <property type="component" value="Unassembled WGS sequence"/>
</dbReference>
<name>A0A9D2FNM8_9FIRM</name>
<dbReference type="InterPro" id="IPR000600">
    <property type="entry name" value="ROK"/>
</dbReference>
<sequence>MDTYIGLDYGGTKLLIGEVDGQGRLLASRRYDTGRKTQEEAAAYLTECLRDYREKESFQGTPVAAGIGIIGISHREKGIWHSMNHKEGADIPLAAMVSQILQVPAAIDNDVRSSTTAELLWGIGKCSRNFVYISVGTGLAAGIVCEGRILRGANQNAGEIGHSLVKASSHRQCICGKTGCAELSASGLGMTENMRSRGGGCMPAREILEKSRQGDSLCRAVREEAEIVLGQVIENLVRTVDPDTVVLGGGIMQDSFFYEGVKSRLHPATMRGVTGGVRLSSLHPARAGVLGAAAVAKEYIGLEKEKIQ</sequence>
<dbReference type="PANTHER" id="PTHR18964">
    <property type="entry name" value="ROK (REPRESSOR, ORF, KINASE) FAMILY"/>
    <property type="match status" value="1"/>
</dbReference>
<evidence type="ECO:0000313" key="2">
    <source>
        <dbReference type="EMBL" id="HIZ64558.1"/>
    </source>
</evidence>
<reference evidence="2" key="1">
    <citation type="journal article" date="2021" name="PeerJ">
        <title>Extensive microbial diversity within the chicken gut microbiome revealed by metagenomics and culture.</title>
        <authorList>
            <person name="Gilroy R."/>
            <person name="Ravi A."/>
            <person name="Getino M."/>
            <person name="Pursley I."/>
            <person name="Horton D.L."/>
            <person name="Alikhan N.F."/>
            <person name="Baker D."/>
            <person name="Gharbi K."/>
            <person name="Hall N."/>
            <person name="Watson M."/>
            <person name="Adriaenssens E.M."/>
            <person name="Foster-Nyarko E."/>
            <person name="Jarju S."/>
            <person name="Secka A."/>
            <person name="Antonio M."/>
            <person name="Oren A."/>
            <person name="Chaudhuri R.R."/>
            <person name="La Ragione R."/>
            <person name="Hildebrand F."/>
            <person name="Pallen M.J."/>
        </authorList>
    </citation>
    <scope>NUCLEOTIDE SEQUENCE</scope>
    <source>
        <strain evidence="2">1068</strain>
    </source>
</reference>
<proteinExistence type="inferred from homology"/>
<dbReference type="PANTHER" id="PTHR18964:SF149">
    <property type="entry name" value="BIFUNCTIONAL UDP-N-ACETYLGLUCOSAMINE 2-EPIMERASE_N-ACETYLMANNOSAMINE KINASE"/>
    <property type="match status" value="1"/>
</dbReference>